<comment type="caution">
    <text evidence="2">The sequence shown here is derived from an EMBL/GenBank/DDBJ whole genome shotgun (WGS) entry which is preliminary data.</text>
</comment>
<organism evidence="2 3">
    <name type="scientific">Hibiscus syriacus</name>
    <name type="common">Rose of Sharon</name>
    <dbReference type="NCBI Taxonomy" id="106335"/>
    <lineage>
        <taxon>Eukaryota</taxon>
        <taxon>Viridiplantae</taxon>
        <taxon>Streptophyta</taxon>
        <taxon>Embryophyta</taxon>
        <taxon>Tracheophyta</taxon>
        <taxon>Spermatophyta</taxon>
        <taxon>Magnoliopsida</taxon>
        <taxon>eudicotyledons</taxon>
        <taxon>Gunneridae</taxon>
        <taxon>Pentapetalae</taxon>
        <taxon>rosids</taxon>
        <taxon>malvids</taxon>
        <taxon>Malvales</taxon>
        <taxon>Malvaceae</taxon>
        <taxon>Malvoideae</taxon>
        <taxon>Hibiscus</taxon>
    </lineage>
</organism>
<dbReference type="AlphaFoldDB" id="A0A6A2Y3N3"/>
<name>A0A6A2Y3N3_HIBSY</name>
<gene>
    <name evidence="2" type="ORF">F3Y22_tig00112491pilonHSYRG00349</name>
</gene>
<feature type="chain" id="PRO_5025362398" evidence="1">
    <location>
        <begin position="20"/>
        <end position="115"/>
    </location>
</feature>
<evidence type="ECO:0000256" key="1">
    <source>
        <dbReference type="SAM" id="SignalP"/>
    </source>
</evidence>
<sequence>MKFLFLDSIECFTLSITNAWCLFLAPDVVDTIGLLLRRETCGRDSCDAGVMSLGSKSAAGHQTGLLQGYLLDQSLLALSYVANDVPSKLSVIELGGLWQIVLLDLSYAANDMPLS</sequence>
<keyword evidence="1" id="KW-0732">Signal</keyword>
<dbReference type="EMBL" id="VEPZ02001593">
    <property type="protein sequence ID" value="KAE8666819.1"/>
    <property type="molecule type" value="Genomic_DNA"/>
</dbReference>
<evidence type="ECO:0000313" key="2">
    <source>
        <dbReference type="EMBL" id="KAE8666819.1"/>
    </source>
</evidence>
<accession>A0A6A2Y3N3</accession>
<protein>
    <submittedName>
        <fullName evidence="2">Uncharacterized protein</fullName>
    </submittedName>
</protein>
<evidence type="ECO:0000313" key="3">
    <source>
        <dbReference type="Proteomes" id="UP000436088"/>
    </source>
</evidence>
<keyword evidence="3" id="KW-1185">Reference proteome</keyword>
<feature type="signal peptide" evidence="1">
    <location>
        <begin position="1"/>
        <end position="19"/>
    </location>
</feature>
<dbReference type="Proteomes" id="UP000436088">
    <property type="component" value="Unassembled WGS sequence"/>
</dbReference>
<reference evidence="2" key="1">
    <citation type="submission" date="2019-09" db="EMBL/GenBank/DDBJ databases">
        <title>Draft genome information of white flower Hibiscus syriacus.</title>
        <authorList>
            <person name="Kim Y.-M."/>
        </authorList>
    </citation>
    <scope>NUCLEOTIDE SEQUENCE [LARGE SCALE GENOMIC DNA]</scope>
    <source>
        <strain evidence="2">YM2019G1</strain>
    </source>
</reference>
<proteinExistence type="predicted"/>